<dbReference type="PANTHER" id="PTHR30213">
    <property type="entry name" value="INNER MEMBRANE PROTEIN YHJD"/>
    <property type="match status" value="1"/>
</dbReference>
<sequence>MADTTFVSRSIAWALQRKPVRAFLLYSEHRGAVLADSVTYRTLFSVFAGVLLGFSIAALWLAGDPAAWQALIDAVNRVIPGLVGEDGLIKLDDITAPTGLTIAGVIATVGLAGAAIGAIGSLRTAMRAIADEMSDDVLFVWVLLRNLALAIGIGGALVAAAGVTFLGTAGVGILADLVGLADTDPLVQFGGWFVSVLVVFALDAVAVAVLFRVLSGVRARRKTLWSGALLGAAGLTVLQQLSGLFVGGATSNPLLVSFASLIALLLWLNLSSQVILVATAYIVTSVREEEDRVRYRFGAATFLQRRVQRAEDAVSAAARELEKARALEADERSSSST</sequence>
<dbReference type="EMBL" id="CP058316">
    <property type="protein sequence ID" value="QLD12834.1"/>
    <property type="molecule type" value="Genomic_DNA"/>
</dbReference>
<evidence type="ECO:0000256" key="6">
    <source>
        <dbReference type="SAM" id="Coils"/>
    </source>
</evidence>
<feature type="transmembrane region" description="Helical" evidence="7">
    <location>
        <begin position="100"/>
        <end position="122"/>
    </location>
</feature>
<keyword evidence="5 7" id="KW-0472">Membrane</keyword>
<evidence type="ECO:0000313" key="9">
    <source>
        <dbReference type="Proteomes" id="UP000509638"/>
    </source>
</evidence>
<feature type="transmembrane region" description="Helical" evidence="7">
    <location>
        <begin position="43"/>
        <end position="62"/>
    </location>
</feature>
<evidence type="ECO:0000256" key="1">
    <source>
        <dbReference type="ARBA" id="ARBA00004651"/>
    </source>
</evidence>
<keyword evidence="3 7" id="KW-0812">Transmembrane</keyword>
<keyword evidence="6" id="KW-0175">Coiled coil</keyword>
<feature type="transmembrane region" description="Helical" evidence="7">
    <location>
        <begin position="223"/>
        <end position="246"/>
    </location>
</feature>
<feature type="transmembrane region" description="Helical" evidence="7">
    <location>
        <begin position="258"/>
        <end position="284"/>
    </location>
</feature>
<dbReference type="Pfam" id="PF03631">
    <property type="entry name" value="Virul_fac_BrkB"/>
    <property type="match status" value="1"/>
</dbReference>
<evidence type="ECO:0000313" key="8">
    <source>
        <dbReference type="EMBL" id="QLD12834.1"/>
    </source>
</evidence>
<dbReference type="RefSeq" id="WP_178013949.1">
    <property type="nucleotide sequence ID" value="NZ_CP058316.1"/>
</dbReference>
<evidence type="ECO:0000256" key="5">
    <source>
        <dbReference type="ARBA" id="ARBA00023136"/>
    </source>
</evidence>
<organism evidence="8 9">
    <name type="scientific">Microbacterium oleivorans</name>
    <dbReference type="NCBI Taxonomy" id="273677"/>
    <lineage>
        <taxon>Bacteria</taxon>
        <taxon>Bacillati</taxon>
        <taxon>Actinomycetota</taxon>
        <taxon>Actinomycetes</taxon>
        <taxon>Micrococcales</taxon>
        <taxon>Microbacteriaceae</taxon>
        <taxon>Microbacterium</taxon>
    </lineage>
</organism>
<feature type="transmembrane region" description="Helical" evidence="7">
    <location>
        <begin position="143"/>
        <end position="169"/>
    </location>
</feature>
<evidence type="ECO:0000256" key="2">
    <source>
        <dbReference type="ARBA" id="ARBA00022475"/>
    </source>
</evidence>
<evidence type="ECO:0000256" key="4">
    <source>
        <dbReference type="ARBA" id="ARBA00022989"/>
    </source>
</evidence>
<feature type="coiled-coil region" evidence="6">
    <location>
        <begin position="300"/>
        <end position="327"/>
    </location>
</feature>
<evidence type="ECO:0000256" key="3">
    <source>
        <dbReference type="ARBA" id="ARBA00022692"/>
    </source>
</evidence>
<gene>
    <name evidence="8" type="ORF">HW566_14260</name>
</gene>
<dbReference type="PANTHER" id="PTHR30213:SF1">
    <property type="entry name" value="INNER MEMBRANE PROTEIN YHJD"/>
    <property type="match status" value="1"/>
</dbReference>
<dbReference type="GO" id="GO:0005886">
    <property type="term" value="C:plasma membrane"/>
    <property type="evidence" value="ECO:0007669"/>
    <property type="project" value="UniProtKB-SubCell"/>
</dbReference>
<keyword evidence="2" id="KW-1003">Cell membrane</keyword>
<accession>A0A7D5IU90</accession>
<proteinExistence type="predicted"/>
<feature type="transmembrane region" description="Helical" evidence="7">
    <location>
        <begin position="189"/>
        <end position="211"/>
    </location>
</feature>
<keyword evidence="4 7" id="KW-1133">Transmembrane helix</keyword>
<dbReference type="Proteomes" id="UP000509638">
    <property type="component" value="Chromosome"/>
</dbReference>
<reference evidence="8 9" key="1">
    <citation type="submission" date="2020-06" db="EMBL/GenBank/DDBJ databases">
        <authorList>
            <person name="Jo H."/>
        </authorList>
    </citation>
    <scope>NUCLEOTIDE SEQUENCE [LARGE SCALE GENOMIC DNA]</scope>
    <source>
        <strain evidence="8 9">I46</strain>
    </source>
</reference>
<dbReference type="InterPro" id="IPR017039">
    <property type="entry name" value="Virul_fac_BrkB"/>
</dbReference>
<evidence type="ECO:0000256" key="7">
    <source>
        <dbReference type="SAM" id="Phobius"/>
    </source>
</evidence>
<dbReference type="AlphaFoldDB" id="A0A7D5IU90"/>
<protein>
    <submittedName>
        <fullName evidence="8">YihY/virulence factor BrkB family protein</fullName>
    </submittedName>
</protein>
<name>A0A7D5IU90_9MICO</name>
<comment type="subcellular location">
    <subcellularLocation>
        <location evidence="1">Cell membrane</location>
        <topology evidence="1">Multi-pass membrane protein</topology>
    </subcellularLocation>
</comment>